<organism evidence="1 2">
    <name type="scientific">Bradyrhizobium retamae</name>
    <dbReference type="NCBI Taxonomy" id="1300035"/>
    <lineage>
        <taxon>Bacteria</taxon>
        <taxon>Pseudomonadati</taxon>
        <taxon>Pseudomonadota</taxon>
        <taxon>Alphaproteobacteria</taxon>
        <taxon>Hyphomicrobiales</taxon>
        <taxon>Nitrobacteraceae</taxon>
        <taxon>Bradyrhizobium</taxon>
    </lineage>
</organism>
<accession>A0A0R3MKN0</accession>
<keyword evidence="2" id="KW-1185">Reference proteome</keyword>
<evidence type="ECO:0008006" key="3">
    <source>
        <dbReference type="Google" id="ProtNLM"/>
    </source>
</evidence>
<sequence>MISSPRNDRRAVCRAGIGRGALLFFKGQPGARGCKVIDISDCGARLRTHNLSVLPSTFELTFDNFETIRKCRLVWRDGELLGIAFEN</sequence>
<dbReference type="Proteomes" id="UP000052023">
    <property type="component" value="Unassembled WGS sequence"/>
</dbReference>
<dbReference type="SUPFAM" id="SSF141371">
    <property type="entry name" value="PilZ domain-like"/>
    <property type="match status" value="1"/>
</dbReference>
<evidence type="ECO:0000313" key="2">
    <source>
        <dbReference type="Proteomes" id="UP000052023"/>
    </source>
</evidence>
<name>A0A0R3MKN0_9BRAD</name>
<proteinExistence type="predicted"/>
<evidence type="ECO:0000313" key="1">
    <source>
        <dbReference type="EMBL" id="KRR18703.1"/>
    </source>
</evidence>
<protein>
    <recommendedName>
        <fullName evidence="3">PilZ domain-containing protein</fullName>
    </recommendedName>
</protein>
<reference evidence="1 2" key="1">
    <citation type="submission" date="2014-03" db="EMBL/GenBank/DDBJ databases">
        <title>Bradyrhizobium valentinum sp. nov., isolated from effective nodules of Lupinus mariae-josephae, a lupine endemic of basic-lime soils in Eastern Spain.</title>
        <authorList>
            <person name="Duran D."/>
            <person name="Rey L."/>
            <person name="Navarro A."/>
            <person name="Busquets A."/>
            <person name="Imperial J."/>
            <person name="Ruiz-Argueso T."/>
        </authorList>
    </citation>
    <scope>NUCLEOTIDE SEQUENCE [LARGE SCALE GENOMIC DNA]</scope>
    <source>
        <strain evidence="1 2">Ro19</strain>
    </source>
</reference>
<dbReference type="AlphaFoldDB" id="A0A0R3MKN0"/>
<gene>
    <name evidence="1" type="ORF">CQ13_09615</name>
</gene>
<comment type="caution">
    <text evidence="1">The sequence shown here is derived from an EMBL/GenBank/DDBJ whole genome shotgun (WGS) entry which is preliminary data.</text>
</comment>
<dbReference type="EMBL" id="LLYA01000192">
    <property type="protein sequence ID" value="KRR18703.1"/>
    <property type="molecule type" value="Genomic_DNA"/>
</dbReference>